<sequence length="352" mass="39570">MKLFFVHQRVTAALLIALPVLVSSVTASAETTWSEPADDIVVAQWSPEELKPLPQTDEQRMNEIKKHFQRADLPGESWRYDRIFVLAEGLEDQDSDLILYYQARLLQHQHKFNEAAQLLSTISSASPVFVSARLMMAQVYTELGHFKSAREACTSIILQQADLAAVCGVASTSSIGESEQALLSSLLDRYARSDDEVNQSMAAWTLYQKGLGYLNTADYDSVEQAYSRWGDAASLRVADLVLLSEAQLRNQHPQKAMTLLESYGQQHYPDDAIIVQLARAEKQLNRSDRVWRDFAKERISQRVQRQDESYAELIALYFSTVGDNAEPRNLSWLSQVHNAQNSPMVVAPGGML</sequence>
<dbReference type="Proteomes" id="UP001481413">
    <property type="component" value="Unassembled WGS sequence"/>
</dbReference>
<evidence type="ECO:0000256" key="1">
    <source>
        <dbReference type="SAM" id="SignalP"/>
    </source>
</evidence>
<evidence type="ECO:0008006" key="4">
    <source>
        <dbReference type="Google" id="ProtNLM"/>
    </source>
</evidence>
<evidence type="ECO:0000313" key="2">
    <source>
        <dbReference type="EMBL" id="GAA6146742.1"/>
    </source>
</evidence>
<comment type="caution">
    <text evidence="2">The sequence shown here is derived from an EMBL/GenBank/DDBJ whole genome shotgun (WGS) entry which is preliminary data.</text>
</comment>
<dbReference type="Pfam" id="PF14559">
    <property type="entry name" value="TPR_19"/>
    <property type="match status" value="1"/>
</dbReference>
<keyword evidence="3" id="KW-1185">Reference proteome</keyword>
<reference evidence="2 3" key="1">
    <citation type="submission" date="2024-04" db="EMBL/GenBank/DDBJ databases">
        <title>Draft genome sequence of Thalassolituus maritimus NBRC 116585.</title>
        <authorList>
            <person name="Miyakawa T."/>
            <person name="Kusuya Y."/>
            <person name="Miura T."/>
        </authorList>
    </citation>
    <scope>NUCLEOTIDE SEQUENCE [LARGE SCALE GENOMIC DNA]</scope>
    <source>
        <strain evidence="2 3">5NW40-0001</strain>
    </source>
</reference>
<protein>
    <recommendedName>
        <fullName evidence="4">Tetratricopeptide repeat protein</fullName>
    </recommendedName>
</protein>
<name>A0ABQ0A2X6_9GAMM</name>
<dbReference type="RefSeq" id="WP_353295955.1">
    <property type="nucleotide sequence ID" value="NZ_BAABWH010000010.1"/>
</dbReference>
<accession>A0ABQ0A2X6</accession>
<dbReference type="InterPro" id="IPR011990">
    <property type="entry name" value="TPR-like_helical_dom_sf"/>
</dbReference>
<evidence type="ECO:0000313" key="3">
    <source>
        <dbReference type="Proteomes" id="UP001481413"/>
    </source>
</evidence>
<gene>
    <name evidence="2" type="ORF">NBRC116585_28610</name>
</gene>
<dbReference type="EMBL" id="BAABWH010000010">
    <property type="protein sequence ID" value="GAA6146742.1"/>
    <property type="molecule type" value="Genomic_DNA"/>
</dbReference>
<feature type="signal peptide" evidence="1">
    <location>
        <begin position="1"/>
        <end position="29"/>
    </location>
</feature>
<feature type="chain" id="PRO_5046415528" description="Tetratricopeptide repeat protein" evidence="1">
    <location>
        <begin position="30"/>
        <end position="352"/>
    </location>
</feature>
<keyword evidence="1" id="KW-0732">Signal</keyword>
<dbReference type="SUPFAM" id="SSF48452">
    <property type="entry name" value="TPR-like"/>
    <property type="match status" value="1"/>
</dbReference>
<dbReference type="Gene3D" id="1.25.40.10">
    <property type="entry name" value="Tetratricopeptide repeat domain"/>
    <property type="match status" value="1"/>
</dbReference>
<organism evidence="2 3">
    <name type="scientific">Thalassolituus maritimus</name>
    <dbReference type="NCBI Taxonomy" id="484498"/>
    <lineage>
        <taxon>Bacteria</taxon>
        <taxon>Pseudomonadati</taxon>
        <taxon>Pseudomonadota</taxon>
        <taxon>Gammaproteobacteria</taxon>
        <taxon>Oceanospirillales</taxon>
        <taxon>Oceanospirillaceae</taxon>
        <taxon>Thalassolituus</taxon>
    </lineage>
</organism>
<proteinExistence type="predicted"/>